<proteinExistence type="predicted"/>
<accession>A0ACB8A694</accession>
<evidence type="ECO:0000313" key="1">
    <source>
        <dbReference type="EMBL" id="KAH7908742.1"/>
    </source>
</evidence>
<sequence>MEVARRLAGICSTLSTTKRSVSHYYEDIFVVIKVESQLYRLPAALLRKRSRVFADLFSLPRENSVRHIEGLSDEHPIVLEGHSCCDFDCLLDFLFGSIHDDTDALNSSAERPSVSFLISVLKMCAVFDIHDGTSYAIAQLETHPLLDLATKLQICHHYNIAPWLAPAFRVLVSRPIQTLTETDIAKVPSKVLYTFLQVKHEIATHRLSLASVSPPAVNDLSCKAPLTCAHHWEVAWRDGPAEMLRHPDIYYTGRDILAQLESADLPQVCNLCRDLSVDNVKDSGALFLEDRFVEDRIIELINWLGDQ</sequence>
<reference evidence="1" key="1">
    <citation type="journal article" date="2021" name="New Phytol.">
        <title>Evolutionary innovations through gain and loss of genes in the ectomycorrhizal Boletales.</title>
        <authorList>
            <person name="Wu G."/>
            <person name="Miyauchi S."/>
            <person name="Morin E."/>
            <person name="Kuo A."/>
            <person name="Drula E."/>
            <person name="Varga T."/>
            <person name="Kohler A."/>
            <person name="Feng B."/>
            <person name="Cao Y."/>
            <person name="Lipzen A."/>
            <person name="Daum C."/>
            <person name="Hundley H."/>
            <person name="Pangilinan J."/>
            <person name="Johnson J."/>
            <person name="Barry K."/>
            <person name="LaButti K."/>
            <person name="Ng V."/>
            <person name="Ahrendt S."/>
            <person name="Min B."/>
            <person name="Choi I.G."/>
            <person name="Park H."/>
            <person name="Plett J.M."/>
            <person name="Magnuson J."/>
            <person name="Spatafora J.W."/>
            <person name="Nagy L.G."/>
            <person name="Henrissat B."/>
            <person name="Grigoriev I.V."/>
            <person name="Yang Z.L."/>
            <person name="Xu J."/>
            <person name="Martin F.M."/>
        </authorList>
    </citation>
    <scope>NUCLEOTIDE SEQUENCE</scope>
    <source>
        <strain evidence="1">ATCC 28755</strain>
    </source>
</reference>
<comment type="caution">
    <text evidence="1">The sequence shown here is derived from an EMBL/GenBank/DDBJ whole genome shotgun (WGS) entry which is preliminary data.</text>
</comment>
<gene>
    <name evidence="1" type="ORF">BJ138DRAFT_1156983</name>
</gene>
<name>A0ACB8A694_9AGAM</name>
<keyword evidence="2" id="KW-1185">Reference proteome</keyword>
<organism evidence="1 2">
    <name type="scientific">Hygrophoropsis aurantiaca</name>
    <dbReference type="NCBI Taxonomy" id="72124"/>
    <lineage>
        <taxon>Eukaryota</taxon>
        <taxon>Fungi</taxon>
        <taxon>Dikarya</taxon>
        <taxon>Basidiomycota</taxon>
        <taxon>Agaricomycotina</taxon>
        <taxon>Agaricomycetes</taxon>
        <taxon>Agaricomycetidae</taxon>
        <taxon>Boletales</taxon>
        <taxon>Coniophorineae</taxon>
        <taxon>Hygrophoropsidaceae</taxon>
        <taxon>Hygrophoropsis</taxon>
    </lineage>
</organism>
<dbReference type="EMBL" id="MU267801">
    <property type="protein sequence ID" value="KAH7908742.1"/>
    <property type="molecule type" value="Genomic_DNA"/>
</dbReference>
<dbReference type="Proteomes" id="UP000790377">
    <property type="component" value="Unassembled WGS sequence"/>
</dbReference>
<protein>
    <submittedName>
        <fullName evidence="1">Uncharacterized protein</fullName>
    </submittedName>
</protein>
<evidence type="ECO:0000313" key="2">
    <source>
        <dbReference type="Proteomes" id="UP000790377"/>
    </source>
</evidence>